<dbReference type="Pfam" id="PF00172">
    <property type="entry name" value="Zn_clus"/>
    <property type="match status" value="1"/>
</dbReference>
<keyword evidence="5" id="KW-0804">Transcription</keyword>
<feature type="region of interest" description="Disordered" evidence="7">
    <location>
        <begin position="362"/>
        <end position="404"/>
    </location>
</feature>
<reference evidence="10" key="1">
    <citation type="journal article" date="2017" name="Genome Announc.">
        <title>Genome sequences of Cyberlindnera fabianii 65, Pichia kudriavzevii 129, and Saccharomyces cerevisiae 131 isolated from fermented masau fruits in Zimbabwe.</title>
        <authorList>
            <person name="van Rijswijck I.M.H."/>
            <person name="Derks M.F.L."/>
            <person name="Abee T."/>
            <person name="de Ridder D."/>
            <person name="Smid E.J."/>
        </authorList>
    </citation>
    <scope>NUCLEOTIDE SEQUENCE [LARGE SCALE GENOMIC DNA]</scope>
    <source>
        <strain evidence="10">65</strain>
    </source>
</reference>
<evidence type="ECO:0000256" key="3">
    <source>
        <dbReference type="ARBA" id="ARBA00023015"/>
    </source>
</evidence>
<name>A0A1V2L4S5_CYBFA</name>
<organism evidence="9 10">
    <name type="scientific">Cyberlindnera fabianii</name>
    <name type="common">Yeast</name>
    <name type="synonym">Hansenula fabianii</name>
    <dbReference type="NCBI Taxonomy" id="36022"/>
    <lineage>
        <taxon>Eukaryota</taxon>
        <taxon>Fungi</taxon>
        <taxon>Dikarya</taxon>
        <taxon>Ascomycota</taxon>
        <taxon>Saccharomycotina</taxon>
        <taxon>Saccharomycetes</taxon>
        <taxon>Phaffomycetales</taxon>
        <taxon>Phaffomycetaceae</taxon>
        <taxon>Cyberlindnera</taxon>
    </lineage>
</organism>
<dbReference type="EMBL" id="MPUK01000006">
    <property type="protein sequence ID" value="ONH66595.1"/>
    <property type="molecule type" value="Genomic_DNA"/>
</dbReference>
<dbReference type="InterPro" id="IPR052360">
    <property type="entry name" value="Transcr_Regulatory_Proteins"/>
</dbReference>
<keyword evidence="10" id="KW-1185">Reference proteome</keyword>
<evidence type="ECO:0000256" key="6">
    <source>
        <dbReference type="ARBA" id="ARBA00023242"/>
    </source>
</evidence>
<comment type="caution">
    <text evidence="9">The sequence shown here is derived from an EMBL/GenBank/DDBJ whole genome shotgun (WGS) entry which is preliminary data.</text>
</comment>
<evidence type="ECO:0000256" key="7">
    <source>
        <dbReference type="SAM" id="MobiDB-lite"/>
    </source>
</evidence>
<dbReference type="InterPro" id="IPR001138">
    <property type="entry name" value="Zn2Cys6_DnaBD"/>
</dbReference>
<gene>
    <name evidence="9" type="ORF">BON22_3337</name>
</gene>
<proteinExistence type="predicted"/>
<dbReference type="PANTHER" id="PTHR36206">
    <property type="entry name" value="ASPERCRYPTIN BIOSYNTHESIS CLUSTER-SPECIFIC TRANSCRIPTION REGULATOR ATNN-RELATED"/>
    <property type="match status" value="1"/>
</dbReference>
<dbReference type="GO" id="GO:0000981">
    <property type="term" value="F:DNA-binding transcription factor activity, RNA polymerase II-specific"/>
    <property type="evidence" value="ECO:0007669"/>
    <property type="project" value="InterPro"/>
</dbReference>
<keyword evidence="4" id="KW-0238">DNA-binding</keyword>
<dbReference type="Proteomes" id="UP000189513">
    <property type="component" value="Unassembled WGS sequence"/>
</dbReference>
<protein>
    <submittedName>
        <fullName evidence="9">Transcriptional regulatory protein UME6</fullName>
    </submittedName>
</protein>
<dbReference type="STRING" id="36022.A0A1V2L4S5"/>
<dbReference type="CDD" id="cd00067">
    <property type="entry name" value="GAL4"/>
    <property type="match status" value="1"/>
</dbReference>
<evidence type="ECO:0000259" key="8">
    <source>
        <dbReference type="PROSITE" id="PS50048"/>
    </source>
</evidence>
<evidence type="ECO:0000256" key="1">
    <source>
        <dbReference type="ARBA" id="ARBA00022723"/>
    </source>
</evidence>
<dbReference type="PROSITE" id="PS50048">
    <property type="entry name" value="ZN2_CY6_FUNGAL_2"/>
    <property type="match status" value="1"/>
</dbReference>
<feature type="domain" description="Zn(2)-C6 fungal-type" evidence="8">
    <location>
        <begin position="420"/>
        <end position="448"/>
    </location>
</feature>
<dbReference type="GO" id="GO:0008270">
    <property type="term" value="F:zinc ion binding"/>
    <property type="evidence" value="ECO:0007669"/>
    <property type="project" value="InterPro"/>
</dbReference>
<dbReference type="PANTHER" id="PTHR36206:SF16">
    <property type="entry name" value="TRANSCRIPTION FACTOR DOMAIN-CONTAINING PROTEIN-RELATED"/>
    <property type="match status" value="1"/>
</dbReference>
<sequence>MDNSRLPPFGPFLQLPIGSSPIRNQAIKTPQLSPTKGGKGVIAPSNDGHCVVGSLAINGQPTHAAMGLTTPFRFSHGSPDTRSATPRKTFPSIYDATGIQKTKREMVTNSPTRLLSSPFAKLGKENASSSRELQESYTYDMIFGANKSSQGNTTVGPYEMEIRPNAFKRFDGGSNQYNSSFLANKKQSSSQPFVFTNGSPMRSPQLLLSDDITIKFDTSFPDPKPIHDLFALDENFPSSAPTTAGIIHGLPSNTTYPQPPSSADSKVLNPGITSYAYHGAGQGDILKAPTFISGSSQFDSSSLPPPSSDKPMFKAMTVSLPPISDIMNSPEVSGMTNEKQHGTLSMRLRNRKPMDYNINHHTSLSQVSNVSSSSSDTSYNNNRPQIARKKLPRPAGKSPTAYANRPIKRRVFLASRSKNGCWTCRIRKKKCTEEKPSCLQCSKLGLKCDGYSDKRPEFMESQTSQRLRLDQIKEQTSKNKKVGVRKHW</sequence>
<evidence type="ECO:0000256" key="2">
    <source>
        <dbReference type="ARBA" id="ARBA00022833"/>
    </source>
</evidence>
<accession>A0A1V2L4S5</accession>
<dbReference type="VEuPathDB" id="FungiDB:BON22_3337"/>
<evidence type="ECO:0000313" key="9">
    <source>
        <dbReference type="EMBL" id="ONH66595.1"/>
    </source>
</evidence>
<keyword evidence="3" id="KW-0805">Transcription regulation</keyword>
<evidence type="ECO:0000256" key="5">
    <source>
        <dbReference type="ARBA" id="ARBA00023163"/>
    </source>
</evidence>
<evidence type="ECO:0000313" key="10">
    <source>
        <dbReference type="Proteomes" id="UP000189513"/>
    </source>
</evidence>
<keyword evidence="2" id="KW-0862">Zinc</keyword>
<dbReference type="Gene3D" id="4.10.240.10">
    <property type="entry name" value="Zn(2)-C6 fungal-type DNA-binding domain"/>
    <property type="match status" value="1"/>
</dbReference>
<dbReference type="SMART" id="SM00066">
    <property type="entry name" value="GAL4"/>
    <property type="match status" value="1"/>
</dbReference>
<dbReference type="PROSITE" id="PS00463">
    <property type="entry name" value="ZN2_CY6_FUNGAL_1"/>
    <property type="match status" value="1"/>
</dbReference>
<feature type="compositionally biased region" description="Low complexity" evidence="7">
    <location>
        <begin position="363"/>
        <end position="382"/>
    </location>
</feature>
<keyword evidence="6" id="KW-0539">Nucleus</keyword>
<dbReference type="InterPro" id="IPR036864">
    <property type="entry name" value="Zn2-C6_fun-type_DNA-bd_sf"/>
</dbReference>
<keyword evidence="1" id="KW-0479">Metal-binding</keyword>
<dbReference type="GO" id="GO:0003677">
    <property type="term" value="F:DNA binding"/>
    <property type="evidence" value="ECO:0007669"/>
    <property type="project" value="UniProtKB-KW"/>
</dbReference>
<evidence type="ECO:0000256" key="4">
    <source>
        <dbReference type="ARBA" id="ARBA00023125"/>
    </source>
</evidence>
<dbReference type="AlphaFoldDB" id="A0A1V2L4S5"/>
<dbReference type="SUPFAM" id="SSF57701">
    <property type="entry name" value="Zn2/Cys6 DNA-binding domain"/>
    <property type="match status" value="1"/>
</dbReference>